<reference evidence="1 2" key="1">
    <citation type="journal article" date="2019" name="bioRxiv">
        <title>Genomics, evolutionary history and diagnostics of the Alternaria alternata species group including apple and Asian pear pathotypes.</title>
        <authorList>
            <person name="Armitage A.D."/>
            <person name="Cockerton H.M."/>
            <person name="Sreenivasaprasad S."/>
            <person name="Woodhall J.W."/>
            <person name="Lane C.R."/>
            <person name="Harrison R.J."/>
            <person name="Clarkson J.P."/>
        </authorList>
    </citation>
    <scope>NUCLEOTIDE SEQUENCE [LARGE SCALE GENOMIC DNA]</scope>
    <source>
        <strain evidence="1 2">FERA 650</strain>
    </source>
</reference>
<proteinExistence type="predicted"/>
<gene>
    <name evidence="1" type="ORF">AG0111_0g1514</name>
</gene>
<evidence type="ECO:0000313" key="1">
    <source>
        <dbReference type="EMBL" id="KAB2109921.1"/>
    </source>
</evidence>
<protein>
    <submittedName>
        <fullName evidence="1">Uncharacterized protein</fullName>
    </submittedName>
</protein>
<dbReference type="EMBL" id="PDWZ02000001">
    <property type="protein sequence ID" value="KAB2109921.1"/>
    <property type="molecule type" value="Genomic_DNA"/>
</dbReference>
<sequence>MTKPKPTQYNAENANDAKIQRLTDEITILKAQRAAKPIHDQ</sequence>
<organism evidence="1 2">
    <name type="scientific">Alternaria gaisen</name>
    <dbReference type="NCBI Taxonomy" id="167740"/>
    <lineage>
        <taxon>Eukaryota</taxon>
        <taxon>Fungi</taxon>
        <taxon>Dikarya</taxon>
        <taxon>Ascomycota</taxon>
        <taxon>Pezizomycotina</taxon>
        <taxon>Dothideomycetes</taxon>
        <taxon>Pleosporomycetidae</taxon>
        <taxon>Pleosporales</taxon>
        <taxon>Pleosporineae</taxon>
        <taxon>Pleosporaceae</taxon>
        <taxon>Alternaria</taxon>
        <taxon>Alternaria sect. Alternaria</taxon>
    </lineage>
</organism>
<name>A0ACB6FZR2_9PLEO</name>
<evidence type="ECO:0000313" key="2">
    <source>
        <dbReference type="Proteomes" id="UP000293547"/>
    </source>
</evidence>
<accession>A0ACB6FZR2</accession>
<keyword evidence="2" id="KW-1185">Reference proteome</keyword>
<comment type="caution">
    <text evidence="1">The sequence shown here is derived from an EMBL/GenBank/DDBJ whole genome shotgun (WGS) entry which is preliminary data.</text>
</comment>
<dbReference type="Proteomes" id="UP000293547">
    <property type="component" value="Unassembled WGS sequence"/>
</dbReference>